<dbReference type="EMBL" id="NEMB01000003">
    <property type="protein sequence ID" value="PQQ66246.1"/>
    <property type="molecule type" value="Genomic_DNA"/>
</dbReference>
<gene>
    <name evidence="5" type="ORF">B9R14_05435</name>
</gene>
<dbReference type="PANTHER" id="PTHR43132:SF2">
    <property type="entry name" value="ARSENICAL RESISTANCE OPERON REPRESSOR ARSR-RELATED"/>
    <property type="match status" value="1"/>
</dbReference>
<reference evidence="5 6" key="1">
    <citation type="journal article" date="2018" name="Syst. Appl. Microbiol.">
        <title>Characterization and high-quality draft genome sequence of Herbivorax saccincola A7, an anaerobic, alkaliphilic, thermophilic, cellulolytic, and xylanolytic bacterium.</title>
        <authorList>
            <person name="Aikawa S."/>
            <person name="Baramee S."/>
            <person name="Sermsathanaswadi J."/>
            <person name="Thianheng P."/>
            <person name="Tachaapaikoon C."/>
            <person name="Shikata A."/>
            <person name="Waeonukul R."/>
            <person name="Pason P."/>
            <person name="Ratanakhanokchai K."/>
            <person name="Kosugi A."/>
        </authorList>
    </citation>
    <scope>NUCLEOTIDE SEQUENCE [LARGE SCALE GENOMIC DNA]</scope>
    <source>
        <strain evidence="5 6">A7</strain>
    </source>
</reference>
<dbReference type="PANTHER" id="PTHR43132">
    <property type="entry name" value="ARSENICAL RESISTANCE OPERON REPRESSOR ARSR-RELATED"/>
    <property type="match status" value="1"/>
</dbReference>
<accession>A0A2S8R8Y6</accession>
<dbReference type="InterPro" id="IPR001845">
    <property type="entry name" value="HTH_ArsR_DNA-bd_dom"/>
</dbReference>
<protein>
    <recommendedName>
        <fullName evidence="4">HTH arsR-type domain-containing protein</fullName>
    </recommendedName>
</protein>
<evidence type="ECO:0000259" key="4">
    <source>
        <dbReference type="PROSITE" id="PS50987"/>
    </source>
</evidence>
<sequence>MQFAISISGEGRYNYIAWGLRMEEAFKRIKEINENKISERLKIFKNLGDRTRYEVVRLIASGVTSTKEIAKALGVTSATISYHINNLLQSKIIKIDRTENRYGYVVDHKLLEEIISGLKEDLKTPQK</sequence>
<dbReference type="GO" id="GO:0003677">
    <property type="term" value="F:DNA binding"/>
    <property type="evidence" value="ECO:0007669"/>
    <property type="project" value="UniProtKB-KW"/>
</dbReference>
<dbReference type="SMART" id="SM00418">
    <property type="entry name" value="HTH_ARSR"/>
    <property type="match status" value="1"/>
</dbReference>
<dbReference type="SUPFAM" id="SSF46785">
    <property type="entry name" value="Winged helix' DNA-binding domain"/>
    <property type="match status" value="1"/>
</dbReference>
<evidence type="ECO:0000256" key="2">
    <source>
        <dbReference type="ARBA" id="ARBA00023125"/>
    </source>
</evidence>
<evidence type="ECO:0000256" key="1">
    <source>
        <dbReference type="ARBA" id="ARBA00023015"/>
    </source>
</evidence>
<dbReference type="CDD" id="cd00090">
    <property type="entry name" value="HTH_ARSR"/>
    <property type="match status" value="1"/>
</dbReference>
<dbReference type="InterPro" id="IPR011991">
    <property type="entry name" value="ArsR-like_HTH"/>
</dbReference>
<dbReference type="InterPro" id="IPR036388">
    <property type="entry name" value="WH-like_DNA-bd_sf"/>
</dbReference>
<name>A0A2S8R8Y6_9FIRM</name>
<feature type="domain" description="HTH arsR-type" evidence="4">
    <location>
        <begin position="32"/>
        <end position="126"/>
    </location>
</feature>
<keyword evidence="3" id="KW-0804">Transcription</keyword>
<dbReference type="Gene3D" id="1.10.10.10">
    <property type="entry name" value="Winged helix-like DNA-binding domain superfamily/Winged helix DNA-binding domain"/>
    <property type="match status" value="1"/>
</dbReference>
<dbReference type="InterPro" id="IPR051011">
    <property type="entry name" value="Metal_resp_trans_reg"/>
</dbReference>
<dbReference type="GO" id="GO:0003700">
    <property type="term" value="F:DNA-binding transcription factor activity"/>
    <property type="evidence" value="ECO:0007669"/>
    <property type="project" value="InterPro"/>
</dbReference>
<dbReference type="AlphaFoldDB" id="A0A2S8R8Y6"/>
<dbReference type="Pfam" id="PF12840">
    <property type="entry name" value="HTH_20"/>
    <property type="match status" value="1"/>
</dbReference>
<evidence type="ECO:0000256" key="3">
    <source>
        <dbReference type="ARBA" id="ARBA00023163"/>
    </source>
</evidence>
<dbReference type="InterPro" id="IPR036390">
    <property type="entry name" value="WH_DNA-bd_sf"/>
</dbReference>
<evidence type="ECO:0000313" key="6">
    <source>
        <dbReference type="Proteomes" id="UP000239720"/>
    </source>
</evidence>
<dbReference type="PROSITE" id="PS50987">
    <property type="entry name" value="HTH_ARSR_2"/>
    <property type="match status" value="1"/>
</dbReference>
<dbReference type="Proteomes" id="UP000239720">
    <property type="component" value="Unassembled WGS sequence"/>
</dbReference>
<keyword evidence="1" id="KW-0805">Transcription regulation</keyword>
<organism evidence="5 6">
    <name type="scientific">Acetivibrio saccincola</name>
    <dbReference type="NCBI Taxonomy" id="1677857"/>
    <lineage>
        <taxon>Bacteria</taxon>
        <taxon>Bacillati</taxon>
        <taxon>Bacillota</taxon>
        <taxon>Clostridia</taxon>
        <taxon>Eubacteriales</taxon>
        <taxon>Oscillospiraceae</taxon>
        <taxon>Acetivibrio</taxon>
    </lineage>
</organism>
<evidence type="ECO:0000313" key="5">
    <source>
        <dbReference type="EMBL" id="PQQ66246.1"/>
    </source>
</evidence>
<keyword evidence="2" id="KW-0238">DNA-binding</keyword>
<comment type="caution">
    <text evidence="5">The sequence shown here is derived from an EMBL/GenBank/DDBJ whole genome shotgun (WGS) entry which is preliminary data.</text>
</comment>
<proteinExistence type="predicted"/>